<keyword evidence="3" id="KW-1185">Reference proteome</keyword>
<sequence>MTSLNLVPRAGQMILNFGISSSGDDARTVDIPFGTLATEGGSIAIPKALKISIQSSSGIPISSSDVVCQAFKDNQGTQVLGKPFTQSAASSLGPEPVTIGAIFCSDAKSVEARIGGNDASAQTTSAGSDVATTVQAQSSQTQTIQEQSIQAQTSQVQAQTQTQIIIAPTTKTSDTSTPTTRTETAASSSASRPQQTTPSPSPAIDPSGSGGKPKTIEQSSAIMMDTGSAPSLQSNAAATSTASAAANRSTLSSVTSAASVQSSGVASSSSPAAAQTTSAAYSVHTQEFWTVRRLANFSVLAACYIGWFML</sequence>
<dbReference type="Proteomes" id="UP000664521">
    <property type="component" value="Unassembled WGS sequence"/>
</dbReference>
<dbReference type="OrthoDB" id="5400508at2759"/>
<feature type="region of interest" description="Disordered" evidence="1">
    <location>
        <begin position="167"/>
        <end position="215"/>
    </location>
</feature>
<evidence type="ECO:0000313" key="2">
    <source>
        <dbReference type="EMBL" id="CAF9909057.1"/>
    </source>
</evidence>
<name>A0A8H3EN97_9LECA</name>
<accession>A0A8H3EN97</accession>
<dbReference type="AlphaFoldDB" id="A0A8H3EN97"/>
<comment type="caution">
    <text evidence="2">The sequence shown here is derived from an EMBL/GenBank/DDBJ whole genome shotgun (WGS) entry which is preliminary data.</text>
</comment>
<protein>
    <submittedName>
        <fullName evidence="2">Uncharacterized protein</fullName>
    </submittedName>
</protein>
<feature type="compositionally biased region" description="Low complexity" evidence="1">
    <location>
        <begin position="167"/>
        <end position="198"/>
    </location>
</feature>
<dbReference type="EMBL" id="CAJPDS010000007">
    <property type="protein sequence ID" value="CAF9909057.1"/>
    <property type="molecule type" value="Genomic_DNA"/>
</dbReference>
<reference evidence="2" key="1">
    <citation type="submission" date="2021-03" db="EMBL/GenBank/DDBJ databases">
        <authorList>
            <person name="Tagirdzhanova G."/>
        </authorList>
    </citation>
    <scope>NUCLEOTIDE SEQUENCE</scope>
</reference>
<evidence type="ECO:0000256" key="1">
    <source>
        <dbReference type="SAM" id="MobiDB-lite"/>
    </source>
</evidence>
<organism evidence="2 3">
    <name type="scientific">Heterodermia speciosa</name>
    <dbReference type="NCBI Taxonomy" id="116794"/>
    <lineage>
        <taxon>Eukaryota</taxon>
        <taxon>Fungi</taxon>
        <taxon>Dikarya</taxon>
        <taxon>Ascomycota</taxon>
        <taxon>Pezizomycotina</taxon>
        <taxon>Lecanoromycetes</taxon>
        <taxon>OSLEUM clade</taxon>
        <taxon>Lecanoromycetidae</taxon>
        <taxon>Caliciales</taxon>
        <taxon>Physciaceae</taxon>
        <taxon>Heterodermia</taxon>
    </lineage>
</organism>
<proteinExistence type="predicted"/>
<evidence type="ECO:0000313" key="3">
    <source>
        <dbReference type="Proteomes" id="UP000664521"/>
    </source>
</evidence>
<gene>
    <name evidence="2" type="ORF">HETSPECPRED_008810</name>
</gene>